<evidence type="ECO:0000313" key="11">
    <source>
        <dbReference type="EMBL" id="CDW42678.1"/>
    </source>
</evidence>
<evidence type="ECO:0000259" key="8">
    <source>
        <dbReference type="Pfam" id="PF08585"/>
    </source>
</evidence>
<evidence type="ECO:0000256" key="4">
    <source>
        <dbReference type="ARBA" id="ARBA00022705"/>
    </source>
</evidence>
<dbReference type="GO" id="GO:0006260">
    <property type="term" value="P:DNA replication"/>
    <property type="evidence" value="ECO:0007669"/>
    <property type="project" value="UniProtKB-KW"/>
</dbReference>
<keyword evidence="5" id="KW-0539">Nucleus</keyword>
<organism evidence="11">
    <name type="scientific">Lepeophtheirus salmonis</name>
    <name type="common">Salmon louse</name>
    <name type="synonym">Caligus salmonis</name>
    <dbReference type="NCBI Taxonomy" id="72036"/>
    <lineage>
        <taxon>Eukaryota</taxon>
        <taxon>Metazoa</taxon>
        <taxon>Ecdysozoa</taxon>
        <taxon>Arthropoda</taxon>
        <taxon>Crustacea</taxon>
        <taxon>Multicrustacea</taxon>
        <taxon>Hexanauplia</taxon>
        <taxon>Copepoda</taxon>
        <taxon>Siphonostomatoida</taxon>
        <taxon>Caligidae</taxon>
        <taxon>Lepeophtheirus</taxon>
    </lineage>
</organism>
<feature type="domain" description="RecQ mediated genome instability protein 1 OB-fold" evidence="8">
    <location>
        <begin position="68"/>
        <end position="197"/>
    </location>
</feature>
<comment type="function">
    <text evidence="6">Essential component of the RMI complex, a complex that plays an important role in the processing of homologous recombination intermediates to limit DNA crossover formation in cells. Promotes TOP3A binding to double Holliday junctions (DHJ) and hence stimulates TOP3A-mediated dissolution. Required for BLM phosphorylation during mitosis. Within the BLM complex, required for BLM and TOP3A stability.</text>
</comment>
<evidence type="ECO:0000259" key="10">
    <source>
        <dbReference type="Pfam" id="PF21000"/>
    </source>
</evidence>
<accession>A0A0K2UWP1</accession>
<dbReference type="GO" id="GO:0000724">
    <property type="term" value="P:double-strand break repair via homologous recombination"/>
    <property type="evidence" value="ECO:0007669"/>
    <property type="project" value="TreeGrafter"/>
</dbReference>
<comment type="similarity">
    <text evidence="2">Belongs to the RMI1 family.</text>
</comment>
<dbReference type="GO" id="GO:0031422">
    <property type="term" value="C:RecQ family helicase-topoisomerase III complex"/>
    <property type="evidence" value="ECO:0007669"/>
    <property type="project" value="TreeGrafter"/>
</dbReference>
<dbReference type="InterPro" id="IPR042470">
    <property type="entry name" value="RMI1_N_C_sf"/>
</dbReference>
<protein>
    <recommendedName>
        <fullName evidence="3">RecQ-mediated genome instability protein 1</fullName>
    </recommendedName>
</protein>
<comment type="subcellular location">
    <subcellularLocation>
        <location evidence="1">Nucleus</location>
    </subcellularLocation>
</comment>
<dbReference type="Pfam" id="PF21000">
    <property type="entry name" value="RMI1_N_N"/>
    <property type="match status" value="1"/>
</dbReference>
<feature type="domain" description="RecQ-mediated genome instability protein 1 C-terminal OB-fold" evidence="9">
    <location>
        <begin position="344"/>
        <end position="481"/>
    </location>
</feature>
<dbReference type="GO" id="GO:0000712">
    <property type="term" value="P:resolution of meiotic recombination intermediates"/>
    <property type="evidence" value="ECO:0007669"/>
    <property type="project" value="TreeGrafter"/>
</dbReference>
<dbReference type="GO" id="GO:0000166">
    <property type="term" value="F:nucleotide binding"/>
    <property type="evidence" value="ECO:0007669"/>
    <property type="project" value="InterPro"/>
</dbReference>
<dbReference type="PANTHER" id="PTHR14790">
    <property type="entry name" value="RECQ-MEDIATED GENOME INSTABILITY PROTEIN 1 RMI1"/>
    <property type="match status" value="1"/>
</dbReference>
<reference evidence="11" key="1">
    <citation type="submission" date="2014-05" db="EMBL/GenBank/DDBJ databases">
        <authorList>
            <person name="Chronopoulou M."/>
        </authorList>
    </citation>
    <scope>NUCLEOTIDE SEQUENCE</scope>
    <source>
        <tissue evidence="11">Whole organism</tissue>
    </source>
</reference>
<evidence type="ECO:0000256" key="7">
    <source>
        <dbReference type="SAM" id="MobiDB-lite"/>
    </source>
</evidence>
<dbReference type="Gene3D" id="2.40.50.770">
    <property type="entry name" value="RecQ-mediated genome instability protein Rmi1, C-terminal domain"/>
    <property type="match status" value="1"/>
</dbReference>
<feature type="domain" description="RMI1 N-terminal" evidence="10">
    <location>
        <begin position="11"/>
        <end position="52"/>
    </location>
</feature>
<dbReference type="InterPro" id="IPR049363">
    <property type="entry name" value="RMI1_N"/>
</dbReference>
<dbReference type="Pfam" id="PF08585">
    <property type="entry name" value="RMI1_N_C"/>
    <property type="match status" value="1"/>
</dbReference>
<sequence>MSLFDEVSRHFAEKHLNVSKEWLEACISWCLEQNVSSVKNISYNQWLETDISVDGTQEKPLFPSQETLSSKLLPKKYTVQVQSCYDVATPAYSQLHKLKKSNLENASVCADAEDQNFKASWQPKPARMLYFVFHDGFKTLKGVEHESLINVLPDPILPGLKLTIQGPLDIRRGHIMLVKKSIKVLGGQVEEMVQNNNLINVLSTLLENPEHRLSNNKFPECSNFRGKPGKIKFVGSKPKGSIFESSSIQRKDNSNCGKRTPNPFDDDNDDIFSEMQIPNEELSTTSTPNVIRDEGPHFPFNDSSSNSISSQTNNFDIDFNDEFPAVEEAPFSRTQSIVHTVSVKPFQYLAMASREYGEIIIAKVCITTLSSKLSMKPIECSSQRVWHINVIITDGSDTIEAGMSPIILNKWIGFTPTEYAITFKNDPSKKEELKLSISSISNKLLKFNGIMKIKFHGPDDVPVIFEALNINPGHLQQFKKRQIV</sequence>
<feature type="region of interest" description="Disordered" evidence="7">
    <location>
        <begin position="245"/>
        <end position="269"/>
    </location>
</feature>
<evidence type="ECO:0000256" key="5">
    <source>
        <dbReference type="ARBA" id="ARBA00023242"/>
    </source>
</evidence>
<dbReference type="Pfam" id="PF16099">
    <property type="entry name" value="RMI1_C"/>
    <property type="match status" value="1"/>
</dbReference>
<dbReference type="SMART" id="SM01161">
    <property type="entry name" value="DUF1767"/>
    <property type="match status" value="1"/>
</dbReference>
<evidence type="ECO:0000256" key="1">
    <source>
        <dbReference type="ARBA" id="ARBA00004123"/>
    </source>
</evidence>
<dbReference type="GO" id="GO:0016604">
    <property type="term" value="C:nuclear body"/>
    <property type="evidence" value="ECO:0007669"/>
    <property type="project" value="TreeGrafter"/>
</dbReference>
<dbReference type="EMBL" id="HACA01025317">
    <property type="protein sequence ID" value="CDW42678.1"/>
    <property type="molecule type" value="Transcribed_RNA"/>
</dbReference>
<dbReference type="Gene3D" id="1.10.8.1020">
    <property type="entry name" value="RecQ-mediated genome instability protein 1, N-terminal domain"/>
    <property type="match status" value="1"/>
</dbReference>
<dbReference type="InterPro" id="IPR013894">
    <property type="entry name" value="RMI1_OB"/>
</dbReference>
<dbReference type="PANTHER" id="PTHR14790:SF15">
    <property type="entry name" value="RECQ-MEDIATED GENOME INSTABILITY PROTEIN 1"/>
    <property type="match status" value="1"/>
</dbReference>
<dbReference type="InterPro" id="IPR032199">
    <property type="entry name" value="RMI1_C"/>
</dbReference>
<dbReference type="OrthoDB" id="341511at2759"/>
<evidence type="ECO:0000256" key="3">
    <source>
        <dbReference type="ARBA" id="ARBA00018987"/>
    </source>
</evidence>
<evidence type="ECO:0000256" key="2">
    <source>
        <dbReference type="ARBA" id="ARBA00006395"/>
    </source>
</evidence>
<keyword evidence="4" id="KW-0235">DNA replication</keyword>
<proteinExistence type="inferred from homology"/>
<evidence type="ECO:0000256" key="6">
    <source>
        <dbReference type="ARBA" id="ARBA00024977"/>
    </source>
</evidence>
<name>A0A0K2UWP1_LEPSM</name>
<dbReference type="InterPro" id="IPR044881">
    <property type="entry name" value="RMI1_N_N_sf"/>
</dbReference>
<dbReference type="AlphaFoldDB" id="A0A0K2UWP1"/>
<evidence type="ECO:0000259" key="9">
    <source>
        <dbReference type="Pfam" id="PF16099"/>
    </source>
</evidence>